<dbReference type="KEGG" id="kna:B0W47_01185"/>
<sequence length="103" mass="11429">MTPIIKNGEPIRYGYWATCGECAADDYSDFHEPVTGCSASGQKEQPGMDARVTYWEEQHITCRKAQAAFSPPEPEQLIVVSDGVYERDMVQGVRYASPPHMSG</sequence>
<dbReference type="Proteomes" id="UP000189683">
    <property type="component" value="Chromosome"/>
</dbReference>
<reference evidence="2" key="1">
    <citation type="submission" date="2017-02" db="EMBL/GenBank/DDBJ databases">
        <title>zhang.</title>
        <authorList>
            <person name="Zhang H."/>
        </authorList>
    </citation>
    <scope>NUCLEOTIDE SEQUENCE [LARGE SCALE GENOMIC DNA]</scope>
    <source>
        <strain evidence="2">RZS01</strain>
    </source>
</reference>
<gene>
    <name evidence="1" type="ORF">B0W47_01185</name>
</gene>
<evidence type="ECO:0000313" key="1">
    <source>
        <dbReference type="EMBL" id="AQU86293.1"/>
    </source>
</evidence>
<protein>
    <submittedName>
        <fullName evidence="1">Uncharacterized protein</fullName>
    </submittedName>
</protein>
<evidence type="ECO:0000313" key="2">
    <source>
        <dbReference type="Proteomes" id="UP000189683"/>
    </source>
</evidence>
<organism evidence="1 2">
    <name type="scientific">Komagataeibacter nataicola</name>
    <dbReference type="NCBI Taxonomy" id="265960"/>
    <lineage>
        <taxon>Bacteria</taxon>
        <taxon>Pseudomonadati</taxon>
        <taxon>Pseudomonadota</taxon>
        <taxon>Alphaproteobacteria</taxon>
        <taxon>Acetobacterales</taxon>
        <taxon>Acetobacteraceae</taxon>
        <taxon>Komagataeibacter</taxon>
    </lineage>
</organism>
<accession>A0A9N7C3V7</accession>
<proteinExistence type="predicted"/>
<dbReference type="EMBL" id="CP019875">
    <property type="protein sequence ID" value="AQU86293.1"/>
    <property type="molecule type" value="Genomic_DNA"/>
</dbReference>
<dbReference type="AlphaFoldDB" id="A0A9N7C3V7"/>
<name>A0A9N7C3V7_9PROT</name>